<dbReference type="AlphaFoldDB" id="A0AAW9JTB2"/>
<keyword evidence="3" id="KW-0732">Signal</keyword>
<dbReference type="Proteomes" id="UP001290462">
    <property type="component" value="Unassembled WGS sequence"/>
</dbReference>
<organism evidence="6 7">
    <name type="scientific">Carnobacterium maltaromaticum</name>
    <name type="common">Carnobacterium piscicola</name>
    <dbReference type="NCBI Taxonomy" id="2751"/>
    <lineage>
        <taxon>Bacteria</taxon>
        <taxon>Bacillati</taxon>
        <taxon>Bacillota</taxon>
        <taxon>Bacilli</taxon>
        <taxon>Lactobacillales</taxon>
        <taxon>Carnobacteriaceae</taxon>
        <taxon>Carnobacterium</taxon>
    </lineage>
</organism>
<evidence type="ECO:0000259" key="5">
    <source>
        <dbReference type="Pfam" id="PF11797"/>
    </source>
</evidence>
<feature type="signal peptide" evidence="3">
    <location>
        <begin position="1"/>
        <end position="28"/>
    </location>
</feature>
<name>A0AAW9JTB2_CARML</name>
<comment type="caution">
    <text evidence="6">The sequence shown here is derived from an EMBL/GenBank/DDBJ whole genome shotgun (WGS) entry which is preliminary data.</text>
</comment>
<dbReference type="InterPro" id="IPR010317">
    <property type="entry name" value="WxLIP_PGBD"/>
</dbReference>
<feature type="domain" description="WxL Interacting Protein peptidoglycan binding" evidence="4">
    <location>
        <begin position="33"/>
        <end position="152"/>
    </location>
</feature>
<sequence>MKKYLNLVAILTVVTMSFFSLGGITANAAELNFAVTPTIPENQVDKTKTFFDLLMEPEKEQTVEVQLRNDTDKDVIVETQVNSATTNLNGVVEYGKTKVKQDSTLKYNLADLVEVDSEVTIPAQGGVTLPLKIKMPKESFSGILAGGISFKEKDTGEKQEADGEGIAIQNKYAYIVGIVLRVDPAEIQPDMLLTKVAPAQVNARNVVNANLQNPTAMFINQLKVSAQVTRQGSKDVLFSSKKENMQMAPNSNFDYPIALSGKKMEAGKYTVKLTAESKGEKWEFEKDFEIDADTAKKFNAQDVTIEEDNTWLYILIGVGLILLAIVLIFIIMYRRKKKKEAEARRKAANRKRRKRKAQSKPK</sequence>
<evidence type="ECO:0000313" key="7">
    <source>
        <dbReference type="Proteomes" id="UP001290462"/>
    </source>
</evidence>
<feature type="chain" id="PRO_5043477286" evidence="3">
    <location>
        <begin position="29"/>
        <end position="362"/>
    </location>
</feature>
<feature type="domain" description="WxL Interacting Protein host binding" evidence="5">
    <location>
        <begin position="164"/>
        <end position="299"/>
    </location>
</feature>
<dbReference type="Pfam" id="PF11797">
    <property type="entry name" value="WxLIP_HBD"/>
    <property type="match status" value="1"/>
</dbReference>
<dbReference type="Pfam" id="PF06030">
    <property type="entry name" value="WxLIP_PGBD"/>
    <property type="match status" value="1"/>
</dbReference>
<evidence type="ECO:0000256" key="2">
    <source>
        <dbReference type="SAM" id="Phobius"/>
    </source>
</evidence>
<evidence type="ECO:0000259" key="4">
    <source>
        <dbReference type="Pfam" id="PF06030"/>
    </source>
</evidence>
<feature type="region of interest" description="Disordered" evidence="1">
    <location>
        <begin position="338"/>
        <end position="362"/>
    </location>
</feature>
<dbReference type="RefSeq" id="WP_010051461.1">
    <property type="nucleotide sequence ID" value="NZ_CAJGUR010000059.1"/>
</dbReference>
<feature type="compositionally biased region" description="Basic residues" evidence="1">
    <location>
        <begin position="346"/>
        <end position="362"/>
    </location>
</feature>
<dbReference type="InterPro" id="IPR021759">
    <property type="entry name" value="WxLIP_HBD"/>
</dbReference>
<reference evidence="6" key="1">
    <citation type="submission" date="2023-08" db="EMBL/GenBank/DDBJ databases">
        <title>Genomic characterization of piscicolin 126 produced by Carnobacterium maltaromaticum CM22 strain isolated from salmon (Salmo salar).</title>
        <authorList>
            <person name="Gonzalez-Gragera E."/>
            <person name="Garcia-Lopez J.D."/>
            <person name="Teso-Perez C."/>
            <person name="Gimenez-Hernandez I."/>
            <person name="Peralta-Sanchez J.M."/>
            <person name="Valdivia E."/>
            <person name="Montalban-Lopez M."/>
            <person name="Martin-Platero A.M."/>
            <person name="Banos A."/>
            <person name="Martinez-Bueno M."/>
        </authorList>
    </citation>
    <scope>NUCLEOTIDE SEQUENCE</scope>
    <source>
        <strain evidence="6">CM22</strain>
    </source>
</reference>
<keyword evidence="2" id="KW-1133">Transmembrane helix</keyword>
<gene>
    <name evidence="6" type="ORF">RAK27_09200</name>
</gene>
<keyword evidence="2" id="KW-0472">Membrane</keyword>
<evidence type="ECO:0000256" key="1">
    <source>
        <dbReference type="SAM" id="MobiDB-lite"/>
    </source>
</evidence>
<proteinExistence type="predicted"/>
<evidence type="ECO:0000313" key="6">
    <source>
        <dbReference type="EMBL" id="MDZ5758828.1"/>
    </source>
</evidence>
<feature type="transmembrane region" description="Helical" evidence="2">
    <location>
        <begin position="311"/>
        <end position="333"/>
    </location>
</feature>
<evidence type="ECO:0000256" key="3">
    <source>
        <dbReference type="SAM" id="SignalP"/>
    </source>
</evidence>
<protein>
    <submittedName>
        <fullName evidence="6">DUF916 and DUF3324 domain-containing protein</fullName>
    </submittedName>
</protein>
<accession>A0AAW9JTB2</accession>
<keyword evidence="2" id="KW-0812">Transmembrane</keyword>
<dbReference type="EMBL" id="JAVBVO010000003">
    <property type="protein sequence ID" value="MDZ5758828.1"/>
    <property type="molecule type" value="Genomic_DNA"/>
</dbReference>